<evidence type="ECO:0000256" key="5">
    <source>
        <dbReference type="ARBA" id="ARBA00039857"/>
    </source>
</evidence>
<evidence type="ECO:0000313" key="8">
    <source>
        <dbReference type="RefSeq" id="XP_032818626.1"/>
    </source>
</evidence>
<dbReference type="RefSeq" id="XP_032818627.1">
    <property type="nucleotide sequence ID" value="XM_032962736.1"/>
</dbReference>
<evidence type="ECO:0000256" key="3">
    <source>
        <dbReference type="ARBA" id="ARBA00023004"/>
    </source>
</evidence>
<organism evidence="7 8">
    <name type="scientific">Petromyzon marinus</name>
    <name type="common">Sea lamprey</name>
    <dbReference type="NCBI Taxonomy" id="7757"/>
    <lineage>
        <taxon>Eukaryota</taxon>
        <taxon>Metazoa</taxon>
        <taxon>Chordata</taxon>
        <taxon>Craniata</taxon>
        <taxon>Vertebrata</taxon>
        <taxon>Cyclostomata</taxon>
        <taxon>Hyperoartia</taxon>
        <taxon>Petromyzontiformes</taxon>
        <taxon>Petromyzontidae</taxon>
        <taxon>Petromyzon</taxon>
    </lineage>
</organism>
<dbReference type="CTD" id="254295"/>
<name>A0AAJ7TKP6_PETMA</name>
<dbReference type="Proteomes" id="UP001318040">
    <property type="component" value="Chromosome 29"/>
</dbReference>
<dbReference type="GO" id="GO:0046872">
    <property type="term" value="F:metal ion binding"/>
    <property type="evidence" value="ECO:0007669"/>
    <property type="project" value="UniProtKB-KW"/>
</dbReference>
<evidence type="ECO:0000313" key="9">
    <source>
        <dbReference type="RefSeq" id="XP_032818627.1"/>
    </source>
</evidence>
<evidence type="ECO:0000256" key="1">
    <source>
        <dbReference type="ARBA" id="ARBA00001962"/>
    </source>
</evidence>
<dbReference type="KEGG" id="pmrn:116947228"/>
<comment type="function">
    <text evidence="6">2-oxoglutarate(2OG)-dependent dioxygenase that catalyzes the conversion of 2-oxoglutarate to succinate and CO(2) in an iron-dependent manner. However, does not couple 2OG turnover to the hydroxylation of acyl-coenzyme A derivatives, implying that it is not directly involved in phytanoyl coenzyme-A metabolism. Does not show detectable activity towards fatty acid CoA thioesters.</text>
</comment>
<protein>
    <recommendedName>
        <fullName evidence="5">Phytanoyl-CoA dioxygenase domain-containing protein 1</fullName>
    </recommendedName>
</protein>
<keyword evidence="8 9" id="KW-0223">Dioxygenase</keyword>
<dbReference type="PANTHER" id="PTHR20883">
    <property type="entry name" value="PHYTANOYL-COA DIOXYGENASE DOMAIN CONTAINING 1"/>
    <property type="match status" value="1"/>
</dbReference>
<evidence type="ECO:0000256" key="4">
    <source>
        <dbReference type="ARBA" id="ARBA00038356"/>
    </source>
</evidence>
<comment type="similarity">
    <text evidence="4">Belongs to the PhyH family. PHYHD1 subfamily.</text>
</comment>
<dbReference type="Pfam" id="PF05721">
    <property type="entry name" value="PhyH"/>
    <property type="match status" value="1"/>
</dbReference>
<dbReference type="SUPFAM" id="SSF51197">
    <property type="entry name" value="Clavaminate synthase-like"/>
    <property type="match status" value="1"/>
</dbReference>
<keyword evidence="2" id="KW-0479">Metal-binding</keyword>
<keyword evidence="8 9" id="KW-0560">Oxidoreductase</keyword>
<accession>A0AAJ7TKP6</accession>
<reference evidence="8 9" key="1">
    <citation type="submission" date="2025-04" db="UniProtKB">
        <authorList>
            <consortium name="RefSeq"/>
        </authorList>
    </citation>
    <scope>IDENTIFICATION</scope>
    <source>
        <tissue evidence="8 9">Sperm</tissue>
    </source>
</reference>
<proteinExistence type="inferred from homology"/>
<dbReference type="GO" id="GO:0051213">
    <property type="term" value="F:dioxygenase activity"/>
    <property type="evidence" value="ECO:0007669"/>
    <property type="project" value="UniProtKB-KW"/>
</dbReference>
<gene>
    <name evidence="8 9" type="primary">PHYHD1</name>
</gene>
<dbReference type="RefSeq" id="XP_032818626.1">
    <property type="nucleotide sequence ID" value="XM_032962735.1"/>
</dbReference>
<sequence>MEPSTVVDGLREKLVQDGYAVVEGFLSAAECEALRVRAAQLVVSAQVPPECRVEFTTEEEEQVHAQGNADYFMTSGDKIRFFFEKGVFSRDGDFLVSKELAINKIGHALHALDPVFRDVTFSTKVKEVARKAGLQEPVVVQSMYIFKQPGIGGEVTPHQDASFLHTEPLGRVLGFWVALEDADLDNGCLWFLPGSHREGVSRRLVRRPDGEFPRTGFEGSEPPYPDEGFVAVPVKQGGLVLIHGEVVHRSSANRSPRSRHAYTFHLMEARGSQWSTRNWLQPTSALPFPHLY</sequence>
<dbReference type="Gene3D" id="2.60.120.620">
    <property type="entry name" value="q2cbj1_9rhob like domain"/>
    <property type="match status" value="1"/>
</dbReference>
<evidence type="ECO:0000256" key="6">
    <source>
        <dbReference type="ARBA" id="ARBA00045487"/>
    </source>
</evidence>
<dbReference type="PANTHER" id="PTHR20883:SF15">
    <property type="entry name" value="PHYTANOYL-COA DIOXYGENASE DOMAIN-CONTAINING PROTEIN 1"/>
    <property type="match status" value="1"/>
</dbReference>
<evidence type="ECO:0000313" key="7">
    <source>
        <dbReference type="Proteomes" id="UP001318040"/>
    </source>
</evidence>
<keyword evidence="3" id="KW-0408">Iron</keyword>
<evidence type="ECO:0000256" key="2">
    <source>
        <dbReference type="ARBA" id="ARBA00022723"/>
    </source>
</evidence>
<dbReference type="AlphaFoldDB" id="A0AAJ7TKP6"/>
<comment type="cofactor">
    <cofactor evidence="1">
        <name>Fe cation</name>
        <dbReference type="ChEBI" id="CHEBI:24875"/>
    </cofactor>
</comment>
<keyword evidence="7" id="KW-1185">Reference proteome</keyword>
<dbReference type="InterPro" id="IPR008775">
    <property type="entry name" value="Phytyl_CoA_dOase-like"/>
</dbReference>